<keyword evidence="6 19" id="KW-0963">Cytoplasm</keyword>
<evidence type="ECO:0000256" key="9">
    <source>
        <dbReference type="ARBA" id="ARBA00022723"/>
    </source>
</evidence>
<proteinExistence type="inferred from homology"/>
<dbReference type="Pfam" id="PF03255">
    <property type="entry name" value="ACCA"/>
    <property type="match status" value="1"/>
</dbReference>
<accession>A0A9D2D2F4</accession>
<dbReference type="InterPro" id="IPR000438">
    <property type="entry name" value="Acetyl_CoA_COase_Trfase_b_su"/>
</dbReference>
<dbReference type="Gene3D" id="3.90.226.10">
    <property type="entry name" value="2-enoyl-CoA Hydratase, Chain A, domain 1"/>
    <property type="match status" value="2"/>
</dbReference>
<feature type="domain" description="CoA carboxyltransferase N-terminal" evidence="21">
    <location>
        <begin position="23"/>
        <end position="289"/>
    </location>
</feature>
<comment type="function">
    <text evidence="19">Component of the acetyl coenzyme A carboxylase (ACC) complex. First, biotin carboxylase catalyzes the carboxylation of biotin on its carrier protein (BCCP) and then the CO(2) group is transferred by the carboxyltransferase to acetyl-CoA to form malonyl-CoA.</text>
</comment>
<feature type="domain" description="CoA carboxyltransferase C-terminal" evidence="22">
    <location>
        <begin position="283"/>
        <end position="542"/>
    </location>
</feature>
<feature type="binding site" evidence="20">
    <location>
        <position position="27"/>
    </location>
    <ligand>
        <name>Zn(2+)</name>
        <dbReference type="ChEBI" id="CHEBI:29105"/>
    </ligand>
</feature>
<dbReference type="NCBIfam" id="NF004344">
    <property type="entry name" value="PRK05724.1"/>
    <property type="match status" value="1"/>
</dbReference>
<evidence type="ECO:0000259" key="22">
    <source>
        <dbReference type="PROSITE" id="PS50989"/>
    </source>
</evidence>
<dbReference type="PANTHER" id="PTHR42853:SF3">
    <property type="entry name" value="ACETYL-COENZYME A CARBOXYLASE CARBOXYL TRANSFERASE SUBUNIT ALPHA, CHLOROPLASTIC"/>
    <property type="match status" value="1"/>
</dbReference>
<keyword evidence="16 19" id="KW-0275">Fatty acid biosynthesis</keyword>
<keyword evidence="12 19" id="KW-0276">Fatty acid metabolism</keyword>
<evidence type="ECO:0000256" key="16">
    <source>
        <dbReference type="ARBA" id="ARBA00023160"/>
    </source>
</evidence>
<evidence type="ECO:0000256" key="14">
    <source>
        <dbReference type="ARBA" id="ARBA00022840"/>
    </source>
</evidence>
<feature type="binding site" evidence="20">
    <location>
        <position position="49"/>
    </location>
    <ligand>
        <name>Zn(2+)</name>
        <dbReference type="ChEBI" id="CHEBI:29105"/>
    </ligand>
</feature>
<comment type="catalytic activity">
    <reaction evidence="18 19">
        <text>N(6)-carboxybiotinyl-L-lysyl-[protein] + acetyl-CoA = N(6)-biotinyl-L-lysyl-[protein] + malonyl-CoA</text>
        <dbReference type="Rhea" id="RHEA:54728"/>
        <dbReference type="Rhea" id="RHEA-COMP:10505"/>
        <dbReference type="Rhea" id="RHEA-COMP:10506"/>
        <dbReference type="ChEBI" id="CHEBI:57288"/>
        <dbReference type="ChEBI" id="CHEBI:57384"/>
        <dbReference type="ChEBI" id="CHEBI:83144"/>
        <dbReference type="ChEBI" id="CHEBI:83145"/>
        <dbReference type="EC" id="2.1.3.15"/>
    </reaction>
</comment>
<dbReference type="InterPro" id="IPR041010">
    <property type="entry name" value="Znf-ACC"/>
</dbReference>
<sequence length="558" mass="62384">MLKFKKPTYISLPRKESELPEGLWIKCDGCGEMLYKEDVVHNHYSCYKCGKYFRLSTKRRLRLVADKGSFEEWDKGLENANPLDYPGYPEKIAYLKDRWKIDEAVTTGKCTIHGEETVIAVCDTRFLMGSMGYVVGEKITRAVEKATELKLPVIIFTCSGGARMQEGMVSLMQMAKTSAAIKKHSDAGLLYITVLTDPTTGGVTASFAMLGDIILAEPGALVGFAGPRVIEQTIGQKLPEGFQRAEFLVEHGLIDGIIERDDMKNTLAKLLQMHHRVKRDESLILTKLAIPQQKFVNHEMEAWDRVMTARSADRPTALDYINEIFSDFEEFHGDRHYGDDGATVGGIAYLDGCPVTVIGQQKGRTTKENIRRNFGMPSPEGYRKALRLMKQAEKFGRPIINFVDTPGAFCGLEAEEHGQGEAIARNLMEMSALKVPVLTIVIGEGGSGGALALAVANEVWMMENATYTILSPEGFASILWKDSKRAPEAAGLMKVTAKELYELKIIDKVIAEAQPASKENLLGLCKFMRKNIRKFIYDNFEKSGEQLAKERYERFRNM</sequence>
<dbReference type="InterPro" id="IPR001095">
    <property type="entry name" value="Acetyl_CoA_COase_a_su"/>
</dbReference>
<evidence type="ECO:0000259" key="21">
    <source>
        <dbReference type="PROSITE" id="PS50980"/>
    </source>
</evidence>
<evidence type="ECO:0000256" key="13">
    <source>
        <dbReference type="ARBA" id="ARBA00022833"/>
    </source>
</evidence>
<dbReference type="NCBIfam" id="NF041504">
    <property type="entry name" value="AccA_sub"/>
    <property type="match status" value="1"/>
</dbReference>
<evidence type="ECO:0000256" key="5">
    <source>
        <dbReference type="ARBA" id="ARBA00011664"/>
    </source>
</evidence>
<evidence type="ECO:0000256" key="8">
    <source>
        <dbReference type="ARBA" id="ARBA00022679"/>
    </source>
</evidence>
<dbReference type="EC" id="2.1.3.15" evidence="19"/>
<feature type="binding site" evidence="20">
    <location>
        <position position="30"/>
    </location>
    <ligand>
        <name>Zn(2+)</name>
        <dbReference type="ChEBI" id="CHEBI:29105"/>
    </ligand>
</feature>
<evidence type="ECO:0000313" key="23">
    <source>
        <dbReference type="EMBL" id="HIZ07206.1"/>
    </source>
</evidence>
<evidence type="ECO:0000256" key="2">
    <source>
        <dbReference type="ARBA" id="ARBA00004956"/>
    </source>
</evidence>
<dbReference type="InterPro" id="IPR029045">
    <property type="entry name" value="ClpP/crotonase-like_dom_sf"/>
</dbReference>
<comment type="similarity">
    <text evidence="19">Belongs to the AccA family.</text>
</comment>
<dbReference type="NCBIfam" id="TIGR00513">
    <property type="entry name" value="accA"/>
    <property type="match status" value="1"/>
</dbReference>
<dbReference type="PANTHER" id="PTHR42853">
    <property type="entry name" value="ACETYL-COENZYME A CARBOXYLASE CARBOXYL TRANSFERASE SUBUNIT ALPHA"/>
    <property type="match status" value="1"/>
</dbReference>
<organism evidence="23 24">
    <name type="scientific">Candidatus Eubacterium avistercoris</name>
    <dbReference type="NCBI Taxonomy" id="2838567"/>
    <lineage>
        <taxon>Bacteria</taxon>
        <taxon>Bacillati</taxon>
        <taxon>Bacillota</taxon>
        <taxon>Clostridia</taxon>
        <taxon>Eubacteriales</taxon>
        <taxon>Eubacteriaceae</taxon>
        <taxon>Eubacterium</taxon>
    </lineage>
</organism>
<comment type="similarity">
    <text evidence="20">Belongs to the AccD/PCCB family.</text>
</comment>
<dbReference type="AlphaFoldDB" id="A0A9D2D2F4"/>
<dbReference type="GO" id="GO:2001295">
    <property type="term" value="P:malonyl-CoA biosynthetic process"/>
    <property type="evidence" value="ECO:0007669"/>
    <property type="project" value="UniProtKB-UniRule"/>
</dbReference>
<comment type="function">
    <text evidence="17 20">Component of the acetyl coenzyme A carboxylase (ACC) complex. Biotin carboxylase (BC) catalyzes the carboxylation of biotin on its carrier protein (BCCP) and then the CO(2) group is transferred by the transcarboxylase to acetyl-CoA to form malonyl-CoA.</text>
</comment>
<evidence type="ECO:0000256" key="3">
    <source>
        <dbReference type="ARBA" id="ARBA00006276"/>
    </source>
</evidence>
<evidence type="ECO:0000256" key="18">
    <source>
        <dbReference type="ARBA" id="ARBA00049152"/>
    </source>
</evidence>
<evidence type="ECO:0000313" key="24">
    <source>
        <dbReference type="Proteomes" id="UP000824024"/>
    </source>
</evidence>
<keyword evidence="9 20" id="KW-0479">Metal-binding</keyword>
<dbReference type="GO" id="GO:0006633">
    <property type="term" value="P:fatty acid biosynthetic process"/>
    <property type="evidence" value="ECO:0007669"/>
    <property type="project" value="UniProtKB-KW"/>
</dbReference>
<evidence type="ECO:0000256" key="15">
    <source>
        <dbReference type="ARBA" id="ARBA00023098"/>
    </source>
</evidence>
<comment type="subcellular location">
    <subcellularLocation>
        <location evidence="1 19">Cytoplasm</location>
    </subcellularLocation>
</comment>
<keyword evidence="14 19" id="KW-0067">ATP-binding</keyword>
<dbReference type="NCBIfam" id="TIGR00515">
    <property type="entry name" value="accD"/>
    <property type="match status" value="1"/>
</dbReference>
<dbReference type="GO" id="GO:0016743">
    <property type="term" value="F:carboxyl- or carbamoyltransferase activity"/>
    <property type="evidence" value="ECO:0007669"/>
    <property type="project" value="UniProtKB-UniRule"/>
</dbReference>
<keyword evidence="8 19" id="KW-0808">Transferase</keyword>
<dbReference type="PROSITE" id="PS50980">
    <property type="entry name" value="COA_CT_NTER"/>
    <property type="match status" value="1"/>
</dbReference>
<reference evidence="23" key="2">
    <citation type="submission" date="2021-04" db="EMBL/GenBank/DDBJ databases">
        <authorList>
            <person name="Gilroy R."/>
        </authorList>
    </citation>
    <scope>NUCLEOTIDE SEQUENCE</scope>
    <source>
        <strain evidence="23">CHK192-9172</strain>
    </source>
</reference>
<keyword evidence="7 19" id="KW-0444">Lipid biosynthesis</keyword>
<comment type="similarity">
    <text evidence="4">In the N-terminal section; belongs to the AccD/PCCB family.</text>
</comment>
<dbReference type="PROSITE" id="PS50989">
    <property type="entry name" value="COA_CT_CTER"/>
    <property type="match status" value="1"/>
</dbReference>
<evidence type="ECO:0000256" key="6">
    <source>
        <dbReference type="ARBA" id="ARBA00022490"/>
    </source>
</evidence>
<comment type="subunit">
    <text evidence="5">Acetyl-CoA carboxylase is a heterotetramer composed of biotin carboxyl carrier protein (AccB), biotin carboxylase (AccC) and two subunits of ACCase subunit beta/alpha.</text>
</comment>
<dbReference type="PRINTS" id="PR01069">
    <property type="entry name" value="ACCCTRFRASEA"/>
</dbReference>
<evidence type="ECO:0000256" key="7">
    <source>
        <dbReference type="ARBA" id="ARBA00022516"/>
    </source>
</evidence>
<name>A0A9D2D2F4_9FIRM</name>
<keyword evidence="11 20" id="KW-0863">Zinc-finger</keyword>
<keyword evidence="13 20" id="KW-0862">Zinc</keyword>
<dbReference type="GO" id="GO:0003989">
    <property type="term" value="F:acetyl-CoA carboxylase activity"/>
    <property type="evidence" value="ECO:0007669"/>
    <property type="project" value="InterPro"/>
</dbReference>
<feature type="zinc finger region" description="C4-type" evidence="20">
    <location>
        <begin position="27"/>
        <end position="49"/>
    </location>
</feature>
<dbReference type="HAMAP" id="MF_00823">
    <property type="entry name" value="AcetylCoA_CT_alpha"/>
    <property type="match status" value="1"/>
</dbReference>
<dbReference type="Proteomes" id="UP000824024">
    <property type="component" value="Unassembled WGS sequence"/>
</dbReference>
<comment type="caution">
    <text evidence="23">The sequence shown here is derived from an EMBL/GenBank/DDBJ whole genome shotgun (WGS) entry which is preliminary data.</text>
</comment>
<evidence type="ECO:0000256" key="11">
    <source>
        <dbReference type="ARBA" id="ARBA00022771"/>
    </source>
</evidence>
<evidence type="ECO:0000256" key="1">
    <source>
        <dbReference type="ARBA" id="ARBA00004496"/>
    </source>
</evidence>
<evidence type="ECO:0000256" key="17">
    <source>
        <dbReference type="ARBA" id="ARBA00025280"/>
    </source>
</evidence>
<evidence type="ECO:0000256" key="10">
    <source>
        <dbReference type="ARBA" id="ARBA00022741"/>
    </source>
</evidence>
<evidence type="ECO:0000256" key="20">
    <source>
        <dbReference type="HAMAP-Rule" id="MF_01395"/>
    </source>
</evidence>
<comment type="pathway">
    <text evidence="2 19">Lipid metabolism; malonyl-CoA biosynthesis; malonyl-CoA from acetyl-CoA: step 1/1.</text>
</comment>
<dbReference type="EMBL" id="DXCH01000133">
    <property type="protein sequence ID" value="HIZ07206.1"/>
    <property type="molecule type" value="Genomic_DNA"/>
</dbReference>
<evidence type="ECO:0000256" key="4">
    <source>
        <dbReference type="ARBA" id="ARBA00010284"/>
    </source>
</evidence>
<dbReference type="InterPro" id="IPR011762">
    <property type="entry name" value="COA_CT_N"/>
</dbReference>
<comment type="similarity">
    <text evidence="3">In the C-terminal section; belongs to the AccA family.</text>
</comment>
<comment type="subunit">
    <text evidence="19">Acetyl-CoA carboxylase is a heterohexamer composed of biotin carboxyl carrier protein (AccB), biotin carboxylase (AccC) and two subunits each of ACCase subunit alpha (AccA) and ACCase subunit beta (AccD).</text>
</comment>
<dbReference type="InterPro" id="IPR011763">
    <property type="entry name" value="COA_CT_C"/>
</dbReference>
<dbReference type="SUPFAM" id="SSF52096">
    <property type="entry name" value="ClpP/crotonase"/>
    <property type="match status" value="2"/>
</dbReference>
<evidence type="ECO:0000256" key="19">
    <source>
        <dbReference type="HAMAP-Rule" id="MF_00823"/>
    </source>
</evidence>
<reference evidence="23" key="1">
    <citation type="journal article" date="2021" name="PeerJ">
        <title>Extensive microbial diversity within the chicken gut microbiome revealed by metagenomics and culture.</title>
        <authorList>
            <person name="Gilroy R."/>
            <person name="Ravi A."/>
            <person name="Getino M."/>
            <person name="Pursley I."/>
            <person name="Horton D.L."/>
            <person name="Alikhan N.F."/>
            <person name="Baker D."/>
            <person name="Gharbi K."/>
            <person name="Hall N."/>
            <person name="Watson M."/>
            <person name="Adriaenssens E.M."/>
            <person name="Foster-Nyarko E."/>
            <person name="Jarju S."/>
            <person name="Secka A."/>
            <person name="Antonio M."/>
            <person name="Oren A."/>
            <person name="Chaudhuri R.R."/>
            <person name="La Ragione R."/>
            <person name="Hildebrand F."/>
            <person name="Pallen M.J."/>
        </authorList>
    </citation>
    <scope>NUCLEOTIDE SEQUENCE</scope>
    <source>
        <strain evidence="23">CHK192-9172</strain>
    </source>
</reference>
<dbReference type="GO" id="GO:0009317">
    <property type="term" value="C:acetyl-CoA carboxylase complex"/>
    <property type="evidence" value="ECO:0007669"/>
    <property type="project" value="InterPro"/>
</dbReference>
<dbReference type="GO" id="GO:0008270">
    <property type="term" value="F:zinc ion binding"/>
    <property type="evidence" value="ECO:0007669"/>
    <property type="project" value="UniProtKB-UniRule"/>
</dbReference>
<evidence type="ECO:0000256" key="12">
    <source>
        <dbReference type="ARBA" id="ARBA00022832"/>
    </source>
</evidence>
<comment type="cofactor">
    <cofactor evidence="20">
        <name>Zn(2+)</name>
        <dbReference type="ChEBI" id="CHEBI:29105"/>
    </cofactor>
    <text evidence="20">Binds 1 zinc ion per subunit.</text>
</comment>
<protein>
    <recommendedName>
        <fullName evidence="19 20">Multifunctional fusion protein</fullName>
    </recommendedName>
    <domain>
        <recommendedName>
            <fullName evidence="19">Acetyl-coenzyme A carboxylase carboxyl transferase subunit alpha</fullName>
            <shortName evidence="19">ACCase subunit alpha</shortName>
            <shortName evidence="19">Acetyl-CoA carboxylase carboxyltransferase subunit alpha</shortName>
            <ecNumber evidence="19">2.1.3.15</ecNumber>
        </recommendedName>
    </domain>
    <domain>
        <recommendedName>
            <fullName evidence="20">Acetyl-coenzyme A carboxylase carboxyl transferase subunit beta</fullName>
            <shortName evidence="20">ACCase subunit beta</shortName>
            <shortName evidence="20">Acetyl-CoA carboxylase carboxyltransferase subunit beta</shortName>
        </recommendedName>
    </domain>
</protein>
<keyword evidence="10 19" id="KW-0547">Nucleotide-binding</keyword>
<keyword evidence="23" id="KW-0436">Ligase</keyword>
<dbReference type="HAMAP" id="MF_01395">
    <property type="entry name" value="AcetylCoA_CT_beta"/>
    <property type="match status" value="1"/>
</dbReference>
<gene>
    <name evidence="20" type="primary">accD</name>
    <name evidence="19" type="synonym">accA</name>
    <name evidence="23" type="ORF">IAA08_04640</name>
</gene>
<dbReference type="Pfam" id="PF17848">
    <property type="entry name" value="Zn_ribbon_ACC"/>
    <property type="match status" value="1"/>
</dbReference>
<keyword evidence="15 19" id="KW-0443">Lipid metabolism</keyword>
<dbReference type="GO" id="GO:0005524">
    <property type="term" value="F:ATP binding"/>
    <property type="evidence" value="ECO:0007669"/>
    <property type="project" value="UniProtKB-KW"/>
</dbReference>
<feature type="binding site" evidence="20">
    <location>
        <position position="46"/>
    </location>
    <ligand>
        <name>Zn(2+)</name>
        <dbReference type="ChEBI" id="CHEBI:29105"/>
    </ligand>
</feature>